<accession>A0A1W2BU10</accession>
<dbReference type="Pfam" id="PF07992">
    <property type="entry name" value="Pyr_redox_2"/>
    <property type="match status" value="1"/>
</dbReference>
<evidence type="ECO:0000256" key="3">
    <source>
        <dbReference type="ARBA" id="ARBA00011048"/>
    </source>
</evidence>
<keyword evidence="5" id="KW-0288">FMN</keyword>
<dbReference type="CDD" id="cd02803">
    <property type="entry name" value="OYE_like_FMN_family"/>
    <property type="match status" value="1"/>
</dbReference>
<dbReference type="SUPFAM" id="SSF51395">
    <property type="entry name" value="FMN-linked oxidoreductases"/>
    <property type="match status" value="1"/>
</dbReference>
<dbReference type="PRINTS" id="PR00368">
    <property type="entry name" value="FADPNR"/>
</dbReference>
<proteinExistence type="inferred from homology"/>
<dbReference type="AlphaFoldDB" id="A0A1W2BU10"/>
<dbReference type="PANTHER" id="PTHR42917:SF2">
    <property type="entry name" value="2,4-DIENOYL-COA REDUCTASE [(2E)-ENOYL-COA-PRODUCING]"/>
    <property type="match status" value="1"/>
</dbReference>
<evidence type="ECO:0000256" key="5">
    <source>
        <dbReference type="ARBA" id="ARBA00022643"/>
    </source>
</evidence>
<dbReference type="Gene3D" id="3.20.20.70">
    <property type="entry name" value="Aldolase class I"/>
    <property type="match status" value="1"/>
</dbReference>
<dbReference type="Proteomes" id="UP000192790">
    <property type="component" value="Unassembled WGS sequence"/>
</dbReference>
<evidence type="ECO:0000256" key="7">
    <source>
        <dbReference type="ARBA" id="ARBA00023002"/>
    </source>
</evidence>
<evidence type="ECO:0000256" key="6">
    <source>
        <dbReference type="ARBA" id="ARBA00022723"/>
    </source>
</evidence>
<dbReference type="SUPFAM" id="SSF51905">
    <property type="entry name" value="FAD/NAD(P)-binding domain"/>
    <property type="match status" value="1"/>
</dbReference>
<sequence>MEFKRLFSPINVRGLTLKNRVVMPAIHHLYTDNGFATPRFNQYYWRRAEGGPGLIIVGGCRFDDYGGPLSMMSLRTDDTIPGWREFTDGMHARNCPVAVQLYHAGRYSHSSCVPEGKQALAPSAVYSTFTRETPKEITKEEIREVIDNWAQGARRAKEAGFDAVEIIGGAGYLISQFLSPVTNLRTDEYGGSWENRCRFPREVVAAVRAAVGDYPVFMRIAGNDFIPGSNTNVQAVEFAKVMEQAGIDLLNVTGGWHETVVPQLPGELPVGGFTYLAAAVKKAVNIPVMACNRINDPVIAEETLALERGDLIGVGRPMIADPDWCRKAREGNTRLIRRCVACNQGCLAKTFFNKSVECLVNGTAGREYLIDENVRTQSPKKVLVIGGGPGGCEFALRAKRAGHFVTLWEKSSRLGGQLHLVMMPPSKGEFIHLIEYYEAMLAECGVKVELCKEGTPENIEAAGFDAVVIASGVIPNTLTLPGDTSGIDVCTAAAVLAGECMPGKNVVVVGGGSVGCETAQYLAHRGSISPEELYFLTVHRAETPEKIDYMVNHSDRAVTIIEIAKRIGAGFELGTGWPIFKDLKRLNVRQHALTKITDIRNQTVYAQMEKDGAVTNLEIPCDTIVLAVGSHPDNALYESLKDRLPRVYALGDSKKVGKVQDAIQDAVDLAARI</sequence>
<dbReference type="InterPro" id="IPR036188">
    <property type="entry name" value="FAD/NAD-bd_sf"/>
</dbReference>
<keyword evidence="13" id="KW-1185">Reference proteome</keyword>
<keyword evidence="6" id="KW-0479">Metal-binding</keyword>
<dbReference type="InterPro" id="IPR013785">
    <property type="entry name" value="Aldolase_TIM"/>
</dbReference>
<dbReference type="PRINTS" id="PR00469">
    <property type="entry name" value="PNDRDTASEII"/>
</dbReference>
<dbReference type="STRING" id="1122930.SAMN02745168_2366"/>
<dbReference type="OrthoDB" id="9772736at2"/>
<evidence type="ECO:0000256" key="1">
    <source>
        <dbReference type="ARBA" id="ARBA00001917"/>
    </source>
</evidence>
<evidence type="ECO:0000256" key="9">
    <source>
        <dbReference type="ARBA" id="ARBA00023014"/>
    </source>
</evidence>
<reference evidence="12 13" key="1">
    <citation type="submission" date="2017-04" db="EMBL/GenBank/DDBJ databases">
        <authorList>
            <person name="Afonso C.L."/>
            <person name="Miller P.J."/>
            <person name="Scott M.A."/>
            <person name="Spackman E."/>
            <person name="Goraichik I."/>
            <person name="Dimitrov K.M."/>
            <person name="Suarez D.L."/>
            <person name="Swayne D.E."/>
        </authorList>
    </citation>
    <scope>NUCLEOTIDE SEQUENCE [LARGE SCALE GENOMIC DNA]</scope>
    <source>
        <strain evidence="12 13">DSM 12816</strain>
    </source>
</reference>
<dbReference type="Gene3D" id="3.40.50.720">
    <property type="entry name" value="NAD(P)-binding Rossmann-like Domain"/>
    <property type="match status" value="1"/>
</dbReference>
<protein>
    <submittedName>
        <fullName evidence="12">2,4-dienoyl-CoA reductase (NADPH2)</fullName>
    </submittedName>
</protein>
<feature type="domain" description="FAD/NAD(P)-binding" evidence="11">
    <location>
        <begin position="380"/>
        <end position="640"/>
    </location>
</feature>
<keyword evidence="7" id="KW-0560">Oxidoreductase</keyword>
<keyword evidence="8" id="KW-0408">Iron</keyword>
<dbReference type="Gene3D" id="3.50.50.60">
    <property type="entry name" value="FAD/NAD(P)-binding domain"/>
    <property type="match status" value="1"/>
</dbReference>
<dbReference type="Pfam" id="PF00724">
    <property type="entry name" value="Oxidored_FMN"/>
    <property type="match status" value="1"/>
</dbReference>
<dbReference type="PANTHER" id="PTHR42917">
    <property type="entry name" value="2,4-DIENOYL-COA REDUCTASE"/>
    <property type="match status" value="1"/>
</dbReference>
<dbReference type="EMBL" id="FWXW01000006">
    <property type="protein sequence ID" value="SMC76214.1"/>
    <property type="molecule type" value="Genomic_DNA"/>
</dbReference>
<dbReference type="GO" id="GO:0046872">
    <property type="term" value="F:metal ion binding"/>
    <property type="evidence" value="ECO:0007669"/>
    <property type="project" value="UniProtKB-KW"/>
</dbReference>
<dbReference type="GO" id="GO:0051536">
    <property type="term" value="F:iron-sulfur cluster binding"/>
    <property type="evidence" value="ECO:0007669"/>
    <property type="project" value="UniProtKB-KW"/>
</dbReference>
<dbReference type="InterPro" id="IPR023753">
    <property type="entry name" value="FAD/NAD-binding_dom"/>
</dbReference>
<dbReference type="RefSeq" id="WP_084235043.1">
    <property type="nucleotide sequence ID" value="NZ_FWXW01000006.1"/>
</dbReference>
<keyword evidence="9" id="KW-0411">Iron-sulfur</keyword>
<name>A0A1W2BU10_9FIRM</name>
<evidence type="ECO:0000256" key="4">
    <source>
        <dbReference type="ARBA" id="ARBA00022630"/>
    </source>
</evidence>
<evidence type="ECO:0000259" key="10">
    <source>
        <dbReference type="Pfam" id="PF00724"/>
    </source>
</evidence>
<evidence type="ECO:0000256" key="2">
    <source>
        <dbReference type="ARBA" id="ARBA00001966"/>
    </source>
</evidence>
<dbReference type="InterPro" id="IPR051793">
    <property type="entry name" value="NADH:flavin_oxidoreductase"/>
</dbReference>
<organism evidence="12 13">
    <name type="scientific">Papillibacter cinnamivorans DSM 12816</name>
    <dbReference type="NCBI Taxonomy" id="1122930"/>
    <lineage>
        <taxon>Bacteria</taxon>
        <taxon>Bacillati</taxon>
        <taxon>Bacillota</taxon>
        <taxon>Clostridia</taxon>
        <taxon>Eubacteriales</taxon>
        <taxon>Oscillospiraceae</taxon>
        <taxon>Papillibacter</taxon>
    </lineage>
</organism>
<gene>
    <name evidence="12" type="ORF">SAMN02745168_2366</name>
</gene>
<dbReference type="GO" id="GO:0016491">
    <property type="term" value="F:oxidoreductase activity"/>
    <property type="evidence" value="ECO:0007669"/>
    <property type="project" value="UniProtKB-KW"/>
</dbReference>
<evidence type="ECO:0000256" key="8">
    <source>
        <dbReference type="ARBA" id="ARBA00023004"/>
    </source>
</evidence>
<keyword evidence="4" id="KW-0285">Flavoprotein</keyword>
<evidence type="ECO:0000259" key="11">
    <source>
        <dbReference type="Pfam" id="PF07992"/>
    </source>
</evidence>
<evidence type="ECO:0000313" key="13">
    <source>
        <dbReference type="Proteomes" id="UP000192790"/>
    </source>
</evidence>
<comment type="cofactor">
    <cofactor evidence="1">
        <name>FMN</name>
        <dbReference type="ChEBI" id="CHEBI:58210"/>
    </cofactor>
</comment>
<comment type="similarity">
    <text evidence="3">In the N-terminal section; belongs to the NADH:flavin oxidoreductase/NADH oxidase family.</text>
</comment>
<dbReference type="InterPro" id="IPR001155">
    <property type="entry name" value="OxRdtase_FMN_N"/>
</dbReference>
<dbReference type="GO" id="GO:0010181">
    <property type="term" value="F:FMN binding"/>
    <property type="evidence" value="ECO:0007669"/>
    <property type="project" value="InterPro"/>
</dbReference>
<feature type="domain" description="NADH:flavin oxidoreductase/NADH oxidase N-terminal" evidence="10">
    <location>
        <begin position="6"/>
        <end position="331"/>
    </location>
</feature>
<evidence type="ECO:0000313" key="12">
    <source>
        <dbReference type="EMBL" id="SMC76214.1"/>
    </source>
</evidence>
<comment type="cofactor">
    <cofactor evidence="2">
        <name>[4Fe-4S] cluster</name>
        <dbReference type="ChEBI" id="CHEBI:49883"/>
    </cofactor>
</comment>